<sequence>MSEARKLGQIYDRWPFYGFDKNDLRVWSEKLVAEFGERYPYLAEADKALGGKLTEVIEELGKHPFQKPFELRRFWISVQKGGVKSWTPLANELLCEIANGAGNPYKHYEEPVEDTPATAYLYRDDRASVTKYKGFTRSIWGKHSSR</sequence>
<dbReference type="RefSeq" id="WP_177319279.1">
    <property type="nucleotide sequence ID" value="NZ_CP050898.1"/>
</dbReference>
<dbReference type="Proteomes" id="UP000500870">
    <property type="component" value="Chromosome 1"/>
</dbReference>
<dbReference type="AlphaFoldDB" id="A0A6H0ZNQ8"/>
<accession>A0A6H0ZNQ8</accession>
<reference evidence="1 2" key="1">
    <citation type="submission" date="2020-04" db="EMBL/GenBank/DDBJ databases">
        <title>FDA dAtabase for Regulatory Grade micrObial Sequences (FDA-ARGOS): Supporting development and validation of Infectious Disease Dx tests.</title>
        <authorList>
            <person name="Sciortino C."/>
            <person name="Tallon L."/>
            <person name="Sadzewicz L."/>
            <person name="Vavikolanu K."/>
            <person name="Mehta A."/>
            <person name="Aluvathingal J."/>
            <person name="Nadendla S."/>
            <person name="Nandy P."/>
            <person name="Geyer C."/>
            <person name="Yan Y."/>
            <person name="Sichtig H."/>
        </authorList>
    </citation>
    <scope>NUCLEOTIDE SEQUENCE [LARGE SCALE GENOMIC DNA]</scope>
    <source>
        <strain evidence="1 2">FDAARGOS_633</strain>
    </source>
</reference>
<organism evidence="1 2">
    <name type="scientific">Agrobacterium pusense</name>
    <dbReference type="NCBI Taxonomy" id="648995"/>
    <lineage>
        <taxon>Bacteria</taxon>
        <taxon>Pseudomonadati</taxon>
        <taxon>Pseudomonadota</taxon>
        <taxon>Alphaproteobacteria</taxon>
        <taxon>Hyphomicrobiales</taxon>
        <taxon>Rhizobiaceae</taxon>
        <taxon>Rhizobium/Agrobacterium group</taxon>
        <taxon>Agrobacterium</taxon>
    </lineage>
</organism>
<protein>
    <submittedName>
        <fullName evidence="1">Uncharacterized protein</fullName>
    </submittedName>
</protein>
<proteinExistence type="predicted"/>
<evidence type="ECO:0000313" key="1">
    <source>
        <dbReference type="EMBL" id="QIX22398.1"/>
    </source>
</evidence>
<gene>
    <name evidence="1" type="ORF">FOB41_15210</name>
</gene>
<dbReference type="EMBL" id="CP050898">
    <property type="protein sequence ID" value="QIX22398.1"/>
    <property type="molecule type" value="Genomic_DNA"/>
</dbReference>
<name>A0A6H0ZNQ8_9HYPH</name>
<evidence type="ECO:0000313" key="2">
    <source>
        <dbReference type="Proteomes" id="UP000500870"/>
    </source>
</evidence>